<keyword evidence="6" id="KW-1185">Reference proteome</keyword>
<feature type="domain" description="Lcl C-terminal" evidence="2">
    <location>
        <begin position="57"/>
        <end position="179"/>
    </location>
</feature>
<sequence>MIRRGEQAGAGRSHRSVAAALICAALSLAASSVRADCYDRDRSGHQTRFRLTAAEAIDQRTGLIWQRCSVGNSWSGNAGCKGAVSYLGLDQVIAAAGSAGAGWRVPSGAELESLVDSDCGSPVVDTTVFPDIVPTEEGLAKYWTVTPYGMLDLYWNFDFVDGHPDSNSRGIRLAVRLVRSAGPDTKPNAD</sequence>
<dbReference type="Proteomes" id="UP000252631">
    <property type="component" value="Unassembled WGS sequence"/>
</dbReference>
<protein>
    <submittedName>
        <fullName evidence="4">Uncharacterized protein DUF1566</fullName>
    </submittedName>
</protein>
<dbReference type="AlphaFoldDB" id="A0A336JSG7"/>
<evidence type="ECO:0000313" key="3">
    <source>
        <dbReference type="EMBL" id="RED28005.1"/>
    </source>
</evidence>
<reference evidence="3 6" key="2">
    <citation type="submission" date="2018-07" db="EMBL/GenBank/DDBJ databases">
        <title>Genomic Encyclopedia of Archaeal and Bacterial Type Strains, Phase II (KMG-II): from individual species to whole genera.</title>
        <authorList>
            <person name="Goeker M."/>
        </authorList>
    </citation>
    <scope>NUCLEOTIDE SEQUENCE [LARGE SCALE GENOMIC DNA]</scope>
    <source>
        <strain evidence="3 6">JA575</strain>
    </source>
</reference>
<dbReference type="PANTHER" id="PTHR35812">
    <property type="entry name" value="LIPOPROTEIN"/>
    <property type="match status" value="1"/>
</dbReference>
<evidence type="ECO:0000313" key="5">
    <source>
        <dbReference type="Proteomes" id="UP000252631"/>
    </source>
</evidence>
<proteinExistence type="predicted"/>
<evidence type="ECO:0000313" key="6">
    <source>
        <dbReference type="Proteomes" id="UP000256343"/>
    </source>
</evidence>
<evidence type="ECO:0000313" key="4">
    <source>
        <dbReference type="EMBL" id="SSW92735.1"/>
    </source>
</evidence>
<evidence type="ECO:0000256" key="1">
    <source>
        <dbReference type="SAM" id="SignalP"/>
    </source>
</evidence>
<dbReference type="OrthoDB" id="9793251at2"/>
<dbReference type="PANTHER" id="PTHR35812:SF1">
    <property type="entry name" value="LIPOPROTEIN"/>
    <property type="match status" value="1"/>
</dbReference>
<evidence type="ECO:0000259" key="2">
    <source>
        <dbReference type="Pfam" id="PF07603"/>
    </source>
</evidence>
<feature type="signal peptide" evidence="1">
    <location>
        <begin position="1"/>
        <end position="35"/>
    </location>
</feature>
<organism evidence="4 5">
    <name type="scientific">Rhodopseudomonas pentothenatexigens</name>
    <dbReference type="NCBI Taxonomy" id="999699"/>
    <lineage>
        <taxon>Bacteria</taxon>
        <taxon>Pseudomonadati</taxon>
        <taxon>Pseudomonadota</taxon>
        <taxon>Alphaproteobacteria</taxon>
        <taxon>Hyphomicrobiales</taxon>
        <taxon>Nitrobacteraceae</taxon>
        <taxon>Rhodopseudomonas</taxon>
    </lineage>
</organism>
<gene>
    <name evidence="3" type="ORF">BJ125_12410</name>
    <name evidence="4" type="ORF">SAMN05892882_12410</name>
</gene>
<dbReference type="Proteomes" id="UP000256343">
    <property type="component" value="Unassembled WGS sequence"/>
</dbReference>
<feature type="chain" id="PRO_5016442429" evidence="1">
    <location>
        <begin position="36"/>
        <end position="190"/>
    </location>
</feature>
<name>A0A336JSG7_9BRAD</name>
<keyword evidence="1" id="KW-0732">Signal</keyword>
<dbReference type="Pfam" id="PF07603">
    <property type="entry name" value="Lcl_C"/>
    <property type="match status" value="1"/>
</dbReference>
<dbReference type="InterPro" id="IPR011460">
    <property type="entry name" value="Lcl_C"/>
</dbReference>
<dbReference type="EMBL" id="QRDT01000024">
    <property type="protein sequence ID" value="RED28005.1"/>
    <property type="molecule type" value="Genomic_DNA"/>
</dbReference>
<dbReference type="EMBL" id="UFQQ01000024">
    <property type="protein sequence ID" value="SSW92735.1"/>
    <property type="molecule type" value="Genomic_DNA"/>
</dbReference>
<reference evidence="4 5" key="1">
    <citation type="submission" date="2017-08" db="EMBL/GenBank/DDBJ databases">
        <authorList>
            <person name="de Groot N.N."/>
        </authorList>
    </citation>
    <scope>NUCLEOTIDE SEQUENCE [LARGE SCALE GENOMIC DNA]</scope>
    <source>
        <strain evidence="4 5">JA575</strain>
    </source>
</reference>
<accession>A0A336JSG7</accession>